<gene>
    <name evidence="7" type="primary">nrdR</name>
    <name evidence="9" type="ordered locus">Tnap_1099</name>
</gene>
<evidence type="ECO:0000256" key="7">
    <source>
        <dbReference type="HAMAP-Rule" id="MF_00440"/>
    </source>
</evidence>
<evidence type="ECO:0000256" key="4">
    <source>
        <dbReference type="ARBA" id="ARBA00023015"/>
    </source>
</evidence>
<evidence type="ECO:0000256" key="6">
    <source>
        <dbReference type="ARBA" id="ARBA00023163"/>
    </source>
</evidence>
<dbReference type="GO" id="GO:0008270">
    <property type="term" value="F:zinc ion binding"/>
    <property type="evidence" value="ECO:0007669"/>
    <property type="project" value="UniProtKB-UniRule"/>
</dbReference>
<comment type="cofactor">
    <cofactor evidence="7">
        <name>Zn(2+)</name>
        <dbReference type="ChEBI" id="CHEBI:29105"/>
    </cofactor>
    <text evidence="7">Binds 1 zinc ion.</text>
</comment>
<dbReference type="InterPro" id="IPR005144">
    <property type="entry name" value="ATP-cone_dom"/>
</dbReference>
<dbReference type="HAMAP" id="MF_00440">
    <property type="entry name" value="NrdR"/>
    <property type="match status" value="1"/>
</dbReference>
<keyword evidence="5 7" id="KW-0238">DNA-binding</keyword>
<keyword evidence="10" id="KW-1185">Reference proteome</keyword>
<evidence type="ECO:0000256" key="2">
    <source>
        <dbReference type="ARBA" id="ARBA00022741"/>
    </source>
</evidence>
<dbReference type="PROSITE" id="PS51161">
    <property type="entry name" value="ATP_CONE"/>
    <property type="match status" value="1"/>
</dbReference>
<dbReference type="Proteomes" id="UP000000940">
    <property type="component" value="Chromosome"/>
</dbReference>
<dbReference type="AlphaFoldDB" id="D2C8A0"/>
<dbReference type="PANTHER" id="PTHR30455:SF2">
    <property type="entry name" value="TRANSCRIPTIONAL REPRESSOR NRDR"/>
    <property type="match status" value="1"/>
</dbReference>
<keyword evidence="7" id="KW-0862">Zinc</keyword>
<evidence type="ECO:0000256" key="5">
    <source>
        <dbReference type="ARBA" id="ARBA00023125"/>
    </source>
</evidence>
<organism evidence="9 10">
    <name type="scientific">Thermotoga petrophila (strain ATCC BAA-489 / DSM 13996 / JCM 10882 / RKU-10)</name>
    <name type="common">Thermotoga naphthophila</name>
    <dbReference type="NCBI Taxonomy" id="590168"/>
    <lineage>
        <taxon>Bacteria</taxon>
        <taxon>Thermotogati</taxon>
        <taxon>Thermotogota</taxon>
        <taxon>Thermotogae</taxon>
        <taxon>Thermotogales</taxon>
        <taxon>Thermotogaceae</taxon>
        <taxon>Thermotoga</taxon>
    </lineage>
</organism>
<dbReference type="SMR" id="D2C8A0"/>
<evidence type="ECO:0000259" key="8">
    <source>
        <dbReference type="PROSITE" id="PS51161"/>
    </source>
</evidence>
<evidence type="ECO:0000313" key="10">
    <source>
        <dbReference type="Proteomes" id="UP000000940"/>
    </source>
</evidence>
<protein>
    <recommendedName>
        <fullName evidence="7">Transcriptional repressor NrdR</fullName>
    </recommendedName>
</protein>
<keyword evidence="3 7" id="KW-0067">ATP-binding</keyword>
<evidence type="ECO:0000256" key="3">
    <source>
        <dbReference type="ARBA" id="ARBA00022840"/>
    </source>
</evidence>
<dbReference type="InterPro" id="IPR003796">
    <property type="entry name" value="RNR_NrdR-like"/>
</dbReference>
<dbReference type="NCBIfam" id="TIGR00244">
    <property type="entry name" value="transcriptional regulator NrdR"/>
    <property type="match status" value="1"/>
</dbReference>
<proteinExistence type="inferred from homology"/>
<comment type="similarity">
    <text evidence="7">Belongs to the NrdR family.</text>
</comment>
<keyword evidence="7" id="KW-0863">Zinc-finger</keyword>
<sequence>MKCPFCGSMDTRVLDSRPTLDGTAIRRRRECSSCGKRFTTYERYEEAPVLVVKKDGRREKFDREKIKNGMIKACEKRPVTYEQIEEAVNRICLKLREEGSFEVETKRIGELVMEELKKLDQVAYVRFASVYRDFREVDQFLEIVKELKREKEGEEQ</sequence>
<feature type="domain" description="ATP-cone" evidence="8">
    <location>
        <begin position="49"/>
        <end position="139"/>
    </location>
</feature>
<reference evidence="9 10" key="1">
    <citation type="submission" date="2009-12" db="EMBL/GenBank/DDBJ databases">
        <title>Complete sequence of Thermotoga petrophila RKU-1.</title>
        <authorList>
            <consortium name="US DOE Joint Genome Institute"/>
            <person name="Lucas S."/>
            <person name="Copeland A."/>
            <person name="Lapidus A."/>
            <person name="Glavina del Rio T."/>
            <person name="Dalin E."/>
            <person name="Tice H."/>
            <person name="Bruce D."/>
            <person name="Goodwin L."/>
            <person name="Pitluck S."/>
            <person name="Munk A.C."/>
            <person name="Brettin T."/>
            <person name="Detter J.C."/>
            <person name="Han C."/>
            <person name="Tapia R."/>
            <person name="Larimer F."/>
            <person name="Land M."/>
            <person name="Hauser L."/>
            <person name="Kyrpides N."/>
            <person name="Mikhailova N."/>
            <person name="Nelson K.E."/>
            <person name="Gogarten J.P."/>
            <person name="Noll K.M."/>
        </authorList>
    </citation>
    <scope>NUCLEOTIDE SEQUENCE [LARGE SCALE GENOMIC DNA]</scope>
    <source>
        <strain evidence="10">ATCC BAA-489 / DSM 13996 / JCM 10882 / RKU-10</strain>
    </source>
</reference>
<evidence type="ECO:0000256" key="1">
    <source>
        <dbReference type="ARBA" id="ARBA00022491"/>
    </source>
</evidence>
<keyword evidence="2 7" id="KW-0547">Nucleotide-binding</keyword>
<dbReference type="GO" id="GO:0005524">
    <property type="term" value="F:ATP binding"/>
    <property type="evidence" value="ECO:0007669"/>
    <property type="project" value="UniProtKB-UniRule"/>
</dbReference>
<keyword evidence="1 7" id="KW-0678">Repressor</keyword>
<dbReference type="PANTHER" id="PTHR30455">
    <property type="entry name" value="TRANSCRIPTIONAL REPRESSOR NRDR"/>
    <property type="match status" value="1"/>
</dbReference>
<evidence type="ECO:0000313" key="9">
    <source>
        <dbReference type="EMBL" id="ADA67186.1"/>
    </source>
</evidence>
<dbReference type="EMBL" id="CP001839">
    <property type="protein sequence ID" value="ADA67186.1"/>
    <property type="molecule type" value="Genomic_DNA"/>
</dbReference>
<dbReference type="GO" id="GO:0045892">
    <property type="term" value="P:negative regulation of DNA-templated transcription"/>
    <property type="evidence" value="ECO:0007669"/>
    <property type="project" value="UniProtKB-UniRule"/>
</dbReference>
<keyword evidence="6 7" id="KW-0804">Transcription</keyword>
<dbReference type="Pfam" id="PF03477">
    <property type="entry name" value="ATP-cone"/>
    <property type="match status" value="1"/>
</dbReference>
<dbReference type="KEGG" id="tnp:Tnap_1099"/>
<feature type="zinc finger region" evidence="7">
    <location>
        <begin position="3"/>
        <end position="34"/>
    </location>
</feature>
<accession>D2C8A0</accession>
<dbReference type="Pfam" id="PF22811">
    <property type="entry name" value="Zn_ribbon_NrdR"/>
    <property type="match status" value="1"/>
</dbReference>
<keyword evidence="7" id="KW-0479">Metal-binding</keyword>
<dbReference type="HOGENOM" id="CLU_108412_0_0_0"/>
<name>D2C8A0_THEP2</name>
<keyword evidence="4 7" id="KW-0805">Transcription regulation</keyword>
<dbReference type="InterPro" id="IPR055173">
    <property type="entry name" value="NrdR-like_N"/>
</dbReference>
<dbReference type="RefSeq" id="WP_004082223.1">
    <property type="nucleotide sequence ID" value="NC_013642.1"/>
</dbReference>
<dbReference type="GO" id="GO:0003677">
    <property type="term" value="F:DNA binding"/>
    <property type="evidence" value="ECO:0007669"/>
    <property type="project" value="UniProtKB-KW"/>
</dbReference>
<comment type="function">
    <text evidence="7">Negatively regulates transcription of bacterial ribonucleotide reductase nrd genes and operons by binding to NrdR-boxes.</text>
</comment>